<organism evidence="1 2">
    <name type="scientific">Panicum hallii var. hallii</name>
    <dbReference type="NCBI Taxonomy" id="1504633"/>
    <lineage>
        <taxon>Eukaryota</taxon>
        <taxon>Viridiplantae</taxon>
        <taxon>Streptophyta</taxon>
        <taxon>Embryophyta</taxon>
        <taxon>Tracheophyta</taxon>
        <taxon>Spermatophyta</taxon>
        <taxon>Magnoliopsida</taxon>
        <taxon>Liliopsida</taxon>
        <taxon>Poales</taxon>
        <taxon>Poaceae</taxon>
        <taxon>PACMAD clade</taxon>
        <taxon>Panicoideae</taxon>
        <taxon>Panicodae</taxon>
        <taxon>Paniceae</taxon>
        <taxon>Panicinae</taxon>
        <taxon>Panicum</taxon>
        <taxon>Panicum sect. Panicum</taxon>
    </lineage>
</organism>
<gene>
    <name evidence="1" type="ORF">GQ55_8G111500</name>
</gene>
<accession>A0A2T7CMJ8</accession>
<evidence type="ECO:0000313" key="1">
    <source>
        <dbReference type="EMBL" id="PUZ44542.1"/>
    </source>
</evidence>
<evidence type="ECO:0000313" key="2">
    <source>
        <dbReference type="Proteomes" id="UP000244336"/>
    </source>
</evidence>
<sequence length="127" mass="13947">MASRMPPVCLRLHCSPWVAVASAREAILDKVRELAVVGGTGGFRGVVVPAPDALLQRQRQQPRAQGRPVPENVGLWPARGYVYRVTDYLHASYIGYVRPVVVSCGCFVSYGHLSHVGMLYLICLRAD</sequence>
<name>A0A2T7CMJ8_9POAL</name>
<dbReference type="Gramene" id="PUZ44542">
    <property type="protein sequence ID" value="PUZ44542"/>
    <property type="gene ID" value="GQ55_8G111500"/>
</dbReference>
<protein>
    <submittedName>
        <fullName evidence="1">Uncharacterized protein</fullName>
    </submittedName>
</protein>
<dbReference type="EMBL" id="CM009756">
    <property type="protein sequence ID" value="PUZ44542.1"/>
    <property type="molecule type" value="Genomic_DNA"/>
</dbReference>
<reference evidence="1 2" key="1">
    <citation type="submission" date="2018-04" db="EMBL/GenBank/DDBJ databases">
        <title>WGS assembly of Panicum hallii var. hallii HAL2.</title>
        <authorList>
            <person name="Lovell J."/>
            <person name="Jenkins J."/>
            <person name="Lowry D."/>
            <person name="Mamidi S."/>
            <person name="Sreedasyam A."/>
            <person name="Weng X."/>
            <person name="Barry K."/>
            <person name="Bonette J."/>
            <person name="Campitelli B."/>
            <person name="Daum C."/>
            <person name="Gordon S."/>
            <person name="Gould B."/>
            <person name="Lipzen A."/>
            <person name="MacQueen A."/>
            <person name="Palacio-Mejia J."/>
            <person name="Plott C."/>
            <person name="Shakirov E."/>
            <person name="Shu S."/>
            <person name="Yoshinaga Y."/>
            <person name="Zane M."/>
            <person name="Rokhsar D."/>
            <person name="Grimwood J."/>
            <person name="Schmutz J."/>
            <person name="Juenger T."/>
        </authorList>
    </citation>
    <scope>NUCLEOTIDE SEQUENCE [LARGE SCALE GENOMIC DNA]</scope>
    <source>
        <strain evidence="2">cv. HAL2</strain>
    </source>
</reference>
<keyword evidence="2" id="KW-1185">Reference proteome</keyword>
<dbReference type="AlphaFoldDB" id="A0A2T7CMJ8"/>
<proteinExistence type="predicted"/>
<dbReference type="Proteomes" id="UP000244336">
    <property type="component" value="Chromosome 8"/>
</dbReference>